<accession>A0A7G9SAU5</accession>
<keyword evidence="3" id="KW-1185">Reference proteome</keyword>
<proteinExistence type="predicted"/>
<name>A0A7G9SAU5_9SPHN</name>
<sequence length="183" mass="20493">MDDAILIDAPVGQQRRVGERLVGDDPALGRAEYRRADAKFVGGNRLLPHLDRPVAFVGDRDRGPRHGDRVVAKAEIGLPRPARGDGANVEEASRADRDRHLTAARQPVDAGKIIFVGARPVEPDRIGVDSRLGRRKQVGRQFQHRPVGFEHQVLQRPNLAIDRAEQRQVQRPRAKQVERFADH</sequence>
<evidence type="ECO:0000313" key="2">
    <source>
        <dbReference type="EMBL" id="QNN64970.1"/>
    </source>
</evidence>
<reference evidence="2 3" key="1">
    <citation type="submission" date="2020-08" db="EMBL/GenBank/DDBJ databases">
        <title>Genome sequence of Sphingomonas rhizophila KACC 19189T.</title>
        <authorList>
            <person name="Hyun D.-W."/>
            <person name="Bae J.-W."/>
        </authorList>
    </citation>
    <scope>NUCLEOTIDE SEQUENCE [LARGE SCALE GENOMIC DNA]</scope>
    <source>
        <strain evidence="2 3">KACC 19189</strain>
    </source>
</reference>
<gene>
    <name evidence="2" type="ORF">H9L12_12330</name>
</gene>
<feature type="region of interest" description="Disordered" evidence="1">
    <location>
        <begin position="162"/>
        <end position="183"/>
    </location>
</feature>
<feature type="compositionally biased region" description="Basic and acidic residues" evidence="1">
    <location>
        <begin position="91"/>
        <end position="100"/>
    </location>
</feature>
<dbReference type="KEGG" id="srhi:H9L12_12330"/>
<dbReference type="AlphaFoldDB" id="A0A7G9SAU5"/>
<organism evidence="2 3">
    <name type="scientific">Sphingomonas rhizophila</name>
    <dbReference type="NCBI Taxonomy" id="2071607"/>
    <lineage>
        <taxon>Bacteria</taxon>
        <taxon>Pseudomonadati</taxon>
        <taxon>Pseudomonadota</taxon>
        <taxon>Alphaproteobacteria</taxon>
        <taxon>Sphingomonadales</taxon>
        <taxon>Sphingomonadaceae</taxon>
        <taxon>Sphingomonas</taxon>
    </lineage>
</organism>
<evidence type="ECO:0000313" key="3">
    <source>
        <dbReference type="Proteomes" id="UP000515955"/>
    </source>
</evidence>
<feature type="region of interest" description="Disordered" evidence="1">
    <location>
        <begin position="79"/>
        <end position="100"/>
    </location>
</feature>
<dbReference type="EMBL" id="CP060717">
    <property type="protein sequence ID" value="QNN64970.1"/>
    <property type="molecule type" value="Genomic_DNA"/>
</dbReference>
<dbReference type="Proteomes" id="UP000515955">
    <property type="component" value="Chromosome"/>
</dbReference>
<protein>
    <submittedName>
        <fullName evidence="2">Uncharacterized protein</fullName>
    </submittedName>
</protein>
<evidence type="ECO:0000256" key="1">
    <source>
        <dbReference type="SAM" id="MobiDB-lite"/>
    </source>
</evidence>